<name>A0A9W8BF50_9FUNG</name>
<keyword evidence="2 6" id="KW-0863">Zinc-finger</keyword>
<feature type="region of interest" description="Disordered" evidence="7">
    <location>
        <begin position="353"/>
        <end position="384"/>
    </location>
</feature>
<feature type="domain" description="RRM" evidence="8">
    <location>
        <begin position="282"/>
        <end position="354"/>
    </location>
</feature>
<evidence type="ECO:0000313" key="11">
    <source>
        <dbReference type="Proteomes" id="UP001150907"/>
    </source>
</evidence>
<dbReference type="SMART" id="SM00360">
    <property type="entry name" value="RRM"/>
    <property type="match status" value="1"/>
</dbReference>
<reference evidence="10" key="1">
    <citation type="submission" date="2022-07" db="EMBL/GenBank/DDBJ databases">
        <title>Phylogenomic reconstructions and comparative analyses of Kickxellomycotina fungi.</title>
        <authorList>
            <person name="Reynolds N.K."/>
            <person name="Stajich J.E."/>
            <person name="Barry K."/>
            <person name="Grigoriev I.V."/>
            <person name="Crous P."/>
            <person name="Smith M.E."/>
        </authorList>
    </citation>
    <scope>NUCLEOTIDE SEQUENCE</scope>
    <source>
        <strain evidence="10">IMI 214461</strain>
    </source>
</reference>
<dbReference type="PANTHER" id="PTHR14398">
    <property type="entry name" value="RNA RECOGNITION RRM/RNP DOMAIN"/>
    <property type="match status" value="1"/>
</dbReference>
<feature type="compositionally biased region" description="Low complexity" evidence="7">
    <location>
        <begin position="440"/>
        <end position="463"/>
    </location>
</feature>
<proteinExistence type="predicted"/>
<dbReference type="OrthoDB" id="443401at2759"/>
<feature type="compositionally biased region" description="Low complexity" evidence="7">
    <location>
        <begin position="358"/>
        <end position="379"/>
    </location>
</feature>
<evidence type="ECO:0000256" key="5">
    <source>
        <dbReference type="PROSITE-ProRule" id="PRU00176"/>
    </source>
</evidence>
<feature type="region of interest" description="Disordered" evidence="7">
    <location>
        <begin position="439"/>
        <end position="463"/>
    </location>
</feature>
<accession>A0A9W8BF50</accession>
<dbReference type="PANTHER" id="PTHR14398:SF0">
    <property type="entry name" value="ZINC FINGER PROTEIN SWM"/>
    <property type="match status" value="1"/>
</dbReference>
<comment type="caution">
    <text evidence="10">The sequence shown here is derived from an EMBL/GenBank/DDBJ whole genome shotgun (WGS) entry which is preliminary data.</text>
</comment>
<keyword evidence="1 6" id="KW-0479">Metal-binding</keyword>
<evidence type="ECO:0000256" key="6">
    <source>
        <dbReference type="PROSITE-ProRule" id="PRU00723"/>
    </source>
</evidence>
<feature type="region of interest" description="Disordered" evidence="7">
    <location>
        <begin position="53"/>
        <end position="181"/>
    </location>
</feature>
<evidence type="ECO:0000259" key="8">
    <source>
        <dbReference type="PROSITE" id="PS50102"/>
    </source>
</evidence>
<evidence type="ECO:0000256" key="1">
    <source>
        <dbReference type="ARBA" id="ARBA00022723"/>
    </source>
</evidence>
<dbReference type="PROSITE" id="PS50103">
    <property type="entry name" value="ZF_C3H1"/>
    <property type="match status" value="1"/>
</dbReference>
<feature type="compositionally biased region" description="Polar residues" evidence="7">
    <location>
        <begin position="53"/>
        <end position="67"/>
    </location>
</feature>
<gene>
    <name evidence="10" type="ORF">H4R26_004317</name>
</gene>
<evidence type="ECO:0008006" key="12">
    <source>
        <dbReference type="Google" id="ProtNLM"/>
    </source>
</evidence>
<evidence type="ECO:0000256" key="2">
    <source>
        <dbReference type="ARBA" id="ARBA00022771"/>
    </source>
</evidence>
<dbReference type="InterPro" id="IPR000504">
    <property type="entry name" value="RRM_dom"/>
</dbReference>
<evidence type="ECO:0000256" key="7">
    <source>
        <dbReference type="SAM" id="MobiDB-lite"/>
    </source>
</evidence>
<keyword evidence="4 5" id="KW-0694">RNA-binding</keyword>
<dbReference type="Pfam" id="PF00076">
    <property type="entry name" value="RRM_1"/>
    <property type="match status" value="1"/>
</dbReference>
<organism evidence="10 11">
    <name type="scientific">Coemansia thaxteri</name>
    <dbReference type="NCBI Taxonomy" id="2663907"/>
    <lineage>
        <taxon>Eukaryota</taxon>
        <taxon>Fungi</taxon>
        <taxon>Fungi incertae sedis</taxon>
        <taxon>Zoopagomycota</taxon>
        <taxon>Kickxellomycotina</taxon>
        <taxon>Kickxellomycetes</taxon>
        <taxon>Kickxellales</taxon>
        <taxon>Kickxellaceae</taxon>
        <taxon>Coemansia</taxon>
    </lineage>
</organism>
<dbReference type="PROSITE" id="PS50102">
    <property type="entry name" value="RRM"/>
    <property type="match status" value="1"/>
</dbReference>
<dbReference type="Proteomes" id="UP001150907">
    <property type="component" value="Unassembled WGS sequence"/>
</dbReference>
<dbReference type="Pfam" id="PF00642">
    <property type="entry name" value="zf-CCCH"/>
    <property type="match status" value="1"/>
</dbReference>
<dbReference type="SUPFAM" id="SSF90229">
    <property type="entry name" value="CCCH zinc finger"/>
    <property type="match status" value="1"/>
</dbReference>
<dbReference type="Gene3D" id="3.30.70.330">
    <property type="match status" value="1"/>
</dbReference>
<feature type="zinc finger region" description="C3H1-type" evidence="6">
    <location>
        <begin position="178"/>
        <end position="206"/>
    </location>
</feature>
<feature type="compositionally biased region" description="Basic and acidic residues" evidence="7">
    <location>
        <begin position="88"/>
        <end position="114"/>
    </location>
</feature>
<dbReference type="GO" id="GO:0008270">
    <property type="term" value="F:zinc ion binding"/>
    <property type="evidence" value="ECO:0007669"/>
    <property type="project" value="UniProtKB-KW"/>
</dbReference>
<keyword evidence="11" id="KW-1185">Reference proteome</keyword>
<evidence type="ECO:0000313" key="10">
    <source>
        <dbReference type="EMBL" id="KAJ2001075.1"/>
    </source>
</evidence>
<dbReference type="GO" id="GO:0005634">
    <property type="term" value="C:nucleus"/>
    <property type="evidence" value="ECO:0007669"/>
    <property type="project" value="TreeGrafter"/>
</dbReference>
<dbReference type="Gene3D" id="4.10.1000.10">
    <property type="entry name" value="Zinc finger, CCCH-type"/>
    <property type="match status" value="1"/>
</dbReference>
<dbReference type="EMBL" id="JANBQF010000449">
    <property type="protein sequence ID" value="KAJ2001075.1"/>
    <property type="molecule type" value="Genomic_DNA"/>
</dbReference>
<dbReference type="InterPro" id="IPR012677">
    <property type="entry name" value="Nucleotide-bd_a/b_plait_sf"/>
</dbReference>
<dbReference type="GO" id="GO:0003723">
    <property type="term" value="F:RNA binding"/>
    <property type="evidence" value="ECO:0007669"/>
    <property type="project" value="UniProtKB-UniRule"/>
</dbReference>
<feature type="compositionally biased region" description="Low complexity" evidence="7">
    <location>
        <begin position="138"/>
        <end position="177"/>
    </location>
</feature>
<dbReference type="InterPro" id="IPR000571">
    <property type="entry name" value="Znf_CCCH"/>
</dbReference>
<evidence type="ECO:0000256" key="4">
    <source>
        <dbReference type="ARBA" id="ARBA00022884"/>
    </source>
</evidence>
<dbReference type="SMART" id="SM00356">
    <property type="entry name" value="ZnF_C3H1"/>
    <property type="match status" value="1"/>
</dbReference>
<dbReference type="AlphaFoldDB" id="A0A9W8BF50"/>
<dbReference type="InterPro" id="IPR036855">
    <property type="entry name" value="Znf_CCCH_sf"/>
</dbReference>
<dbReference type="CDD" id="cd12257">
    <property type="entry name" value="RRM1_RBM26_like"/>
    <property type="match status" value="1"/>
</dbReference>
<feature type="domain" description="C3H1-type" evidence="9">
    <location>
        <begin position="178"/>
        <end position="206"/>
    </location>
</feature>
<protein>
    <recommendedName>
        <fullName evidence="12">C3H1-type domain-containing protein</fullName>
    </recommendedName>
</protein>
<dbReference type="InterPro" id="IPR035979">
    <property type="entry name" value="RBD_domain_sf"/>
</dbReference>
<evidence type="ECO:0000256" key="3">
    <source>
        <dbReference type="ARBA" id="ARBA00022833"/>
    </source>
</evidence>
<evidence type="ECO:0000259" key="9">
    <source>
        <dbReference type="PROSITE" id="PS50103"/>
    </source>
</evidence>
<keyword evidence="3 6" id="KW-0862">Zinc</keyword>
<dbReference type="SUPFAM" id="SSF54928">
    <property type="entry name" value="RNA-binding domain, RBD"/>
    <property type="match status" value="1"/>
</dbReference>
<sequence>MADYILVTLQNDMSEAELKTHCKSDLTEFFGVQTSFFVDTLFDALAKKQYLRSNGGDSATSLQPQQQKESRSDSINGNGGSSSRRRSRSPDHDRGIRGSSQRDRGHDRDRERRGGRSSRSPSRERRPVRDVMSSSSHQALLNGPLQPQGQQQPHLQGLQQQQLQAHQQQPQGFQQQQQRRRKPCFDFMRRGTCQRGDACTYAHVTQEQAQMMGMVGGGPMVPMQRPGGPFMMMPPQQQMQQRPPPGGGFYPMAMQQGPRPAGGSGGSGHYDPQQPQQAMSETAVFVTNIPAEAMDEGSVRDFFGRFGAIQDVRLDYARHSAAVEYGDSAAQAQALSTPEAVFGNRFVRVHKARQQRVGGPPASAAAGDPQYQQQNHQQQAPVWRPKSATIKKAEMIEKFVEQQKELMKKLTTIKDMPPATRKIIMDSIHQIQQKIDAIRQPPAAAAPAAAAEAPAPAQPTKAQQLDAVESEKQALQAKLSALQMEAARLGMARGGRGGSTAAAAAARGSMSLDKRPRTLLLRNVGHDAAVRLDSALARFGEIEQIDKAEERNDPPFTYTVRFKARWEAEAAMKAVPSLDDFADVTADWDQ</sequence>
<dbReference type="InterPro" id="IPR045137">
    <property type="entry name" value="RBM26/27"/>
</dbReference>